<dbReference type="GO" id="GO:0004674">
    <property type="term" value="F:protein serine/threonine kinase activity"/>
    <property type="evidence" value="ECO:0007669"/>
    <property type="project" value="UniProtKB-UniRule"/>
</dbReference>
<keyword evidence="6" id="KW-0670">Pyruvate</keyword>
<comment type="function">
    <text evidence="5">Bifunctional serine/threonine kinase and phosphorylase involved in the regulation of the pyruvate, phosphate dikinase (PPDK) by catalyzing its phosphorylation/dephosphorylation.</text>
</comment>
<keyword evidence="2 5" id="KW-0808">Transferase</keyword>
<name>A0A3S6QVY3_9LACO</name>
<reference evidence="6 7" key="1">
    <citation type="submission" date="2016-11" db="EMBL/GenBank/DDBJ databases">
        <title>Interaction between Lactobacillus species and yeast in water kefir.</title>
        <authorList>
            <person name="Behr J."/>
            <person name="Xu D."/>
            <person name="Vogel R.F."/>
        </authorList>
    </citation>
    <scope>NUCLEOTIDE SEQUENCE [LARGE SCALE GENOMIC DNA]</scope>
    <source>
        <strain evidence="6 7">TMW 1.1827</strain>
    </source>
</reference>
<evidence type="ECO:0000256" key="4">
    <source>
        <dbReference type="ARBA" id="ARBA00022777"/>
    </source>
</evidence>
<proteinExistence type="inferred from homology"/>
<dbReference type="GeneID" id="78521420"/>
<dbReference type="GO" id="GO:0043531">
    <property type="term" value="F:ADP binding"/>
    <property type="evidence" value="ECO:0007669"/>
    <property type="project" value="UniProtKB-UniRule"/>
</dbReference>
<dbReference type="EMBL" id="CP018180">
    <property type="protein sequence ID" value="AUJ32223.1"/>
    <property type="molecule type" value="Genomic_DNA"/>
</dbReference>
<evidence type="ECO:0000256" key="5">
    <source>
        <dbReference type="HAMAP-Rule" id="MF_00921"/>
    </source>
</evidence>
<keyword evidence="4 5" id="KW-0418">Kinase</keyword>
<dbReference type="GO" id="GO:0016776">
    <property type="term" value="F:phosphotransferase activity, phosphate group as acceptor"/>
    <property type="evidence" value="ECO:0007669"/>
    <property type="project" value="UniProtKB-UniRule"/>
</dbReference>
<dbReference type="KEGG" id="lng:BSQ50_06435"/>
<dbReference type="PANTHER" id="PTHR31756">
    <property type="entry name" value="PYRUVATE, PHOSPHATE DIKINASE REGULATORY PROTEIN 1, CHLOROPLASTIC"/>
    <property type="match status" value="1"/>
</dbReference>
<evidence type="ECO:0000256" key="2">
    <source>
        <dbReference type="ARBA" id="ARBA00022679"/>
    </source>
</evidence>
<accession>A0A3S6QVY3</accession>
<evidence type="ECO:0000256" key="3">
    <source>
        <dbReference type="ARBA" id="ARBA00022741"/>
    </source>
</evidence>
<comment type="similarity">
    <text evidence="5">Belongs to the pyruvate, phosphate/water dikinase regulatory protein family. PDRP subfamily.</text>
</comment>
<dbReference type="NCBIfam" id="NF003742">
    <property type="entry name" value="PRK05339.1"/>
    <property type="match status" value="1"/>
</dbReference>
<comment type="catalytic activity">
    <reaction evidence="5">
        <text>N(tele)-phospho-L-histidyl/O-phospho-L-threonyl-[pyruvate, phosphate dikinase] + phosphate + H(+) = N(tele)-phospho-L-histidyl/L-threonyl-[pyruvate, phosphate dikinase] + diphosphate</text>
        <dbReference type="Rhea" id="RHEA:43696"/>
        <dbReference type="Rhea" id="RHEA-COMP:10650"/>
        <dbReference type="Rhea" id="RHEA-COMP:10651"/>
        <dbReference type="ChEBI" id="CHEBI:15378"/>
        <dbReference type="ChEBI" id="CHEBI:30013"/>
        <dbReference type="ChEBI" id="CHEBI:33019"/>
        <dbReference type="ChEBI" id="CHEBI:43474"/>
        <dbReference type="ChEBI" id="CHEBI:61977"/>
        <dbReference type="ChEBI" id="CHEBI:83586"/>
        <dbReference type="EC" id="2.7.4.27"/>
    </reaction>
</comment>
<dbReference type="PANTHER" id="PTHR31756:SF3">
    <property type="entry name" value="PYRUVATE, PHOSPHATE DIKINASE REGULATORY PROTEIN 1, CHLOROPLASTIC"/>
    <property type="match status" value="1"/>
</dbReference>
<dbReference type="HAMAP" id="MF_00921">
    <property type="entry name" value="PDRP"/>
    <property type="match status" value="1"/>
</dbReference>
<dbReference type="GO" id="GO:0005524">
    <property type="term" value="F:ATP binding"/>
    <property type="evidence" value="ECO:0007669"/>
    <property type="project" value="InterPro"/>
</dbReference>
<sequence>MSATITMNVYIISDSLGETGYSLATAAAVQFPKVKFNYRRFPLTRTKEKLQQVLDQAKNDNALIVHTFVNPNFSAYVNEFGEKHDLTILDGMSNLIHAMQEKSGDQPLGQPGRNHKLNQTYFKRIDALEFAVTYDDGKDPAGFLKADVVLLGISRTSKTPLSLYMANKNYRVANLPLVPQAQLPKEIWQVPKKKIFGLTNDPQVLNSIRRERMITYGLNPDTNYSSLDNIEAELAYAQDLYQKLGCTVINVANKSIEETATIIIEQLEDHS</sequence>
<organism evidence="6 7">
    <name type="scientific">Liquorilactobacillus nagelii</name>
    <dbReference type="NCBI Taxonomy" id="82688"/>
    <lineage>
        <taxon>Bacteria</taxon>
        <taxon>Bacillati</taxon>
        <taxon>Bacillota</taxon>
        <taxon>Bacilli</taxon>
        <taxon>Lactobacillales</taxon>
        <taxon>Lactobacillaceae</taxon>
        <taxon>Liquorilactobacillus</taxon>
    </lineage>
</organism>
<dbReference type="Proteomes" id="UP000324497">
    <property type="component" value="Chromosome"/>
</dbReference>
<feature type="binding site" evidence="5">
    <location>
        <begin position="152"/>
        <end position="159"/>
    </location>
    <ligand>
        <name>ADP</name>
        <dbReference type="ChEBI" id="CHEBI:456216"/>
    </ligand>
</feature>
<dbReference type="Pfam" id="PF03618">
    <property type="entry name" value="Kinase-PPPase"/>
    <property type="match status" value="1"/>
</dbReference>
<dbReference type="InterPro" id="IPR026565">
    <property type="entry name" value="PPDK_reg"/>
</dbReference>
<comment type="catalytic activity">
    <reaction evidence="5">
        <text>N(tele)-phospho-L-histidyl/L-threonyl-[pyruvate, phosphate dikinase] + ADP = N(tele)-phospho-L-histidyl/O-phospho-L-threonyl-[pyruvate, phosphate dikinase] + AMP + H(+)</text>
        <dbReference type="Rhea" id="RHEA:43692"/>
        <dbReference type="Rhea" id="RHEA-COMP:10650"/>
        <dbReference type="Rhea" id="RHEA-COMP:10651"/>
        <dbReference type="ChEBI" id="CHEBI:15378"/>
        <dbReference type="ChEBI" id="CHEBI:30013"/>
        <dbReference type="ChEBI" id="CHEBI:61977"/>
        <dbReference type="ChEBI" id="CHEBI:83586"/>
        <dbReference type="ChEBI" id="CHEBI:456215"/>
        <dbReference type="ChEBI" id="CHEBI:456216"/>
        <dbReference type="EC" id="2.7.11.32"/>
    </reaction>
</comment>
<keyword evidence="7" id="KW-1185">Reference proteome</keyword>
<keyword evidence="1 5" id="KW-0723">Serine/threonine-protein kinase</keyword>
<dbReference type="EC" id="2.7.4.27" evidence="5"/>
<evidence type="ECO:0000256" key="1">
    <source>
        <dbReference type="ARBA" id="ARBA00022527"/>
    </source>
</evidence>
<evidence type="ECO:0000313" key="7">
    <source>
        <dbReference type="Proteomes" id="UP000324497"/>
    </source>
</evidence>
<dbReference type="RefSeq" id="WP_057885942.1">
    <property type="nucleotide sequence ID" value="NZ_CP018180.1"/>
</dbReference>
<dbReference type="AlphaFoldDB" id="A0A3S6QVY3"/>
<dbReference type="EC" id="2.7.11.32" evidence="5"/>
<keyword evidence="3 5" id="KW-0547">Nucleotide-binding</keyword>
<gene>
    <name evidence="6" type="ORF">BSQ50_06435</name>
</gene>
<protein>
    <recommendedName>
        <fullName evidence="5">Putative pyruvate, phosphate dikinase regulatory protein</fullName>
        <shortName evidence="5">PPDK regulatory protein</shortName>
        <ecNumber evidence="5">2.7.11.32</ecNumber>
        <ecNumber evidence="5">2.7.4.27</ecNumber>
    </recommendedName>
</protein>
<evidence type="ECO:0000313" key="6">
    <source>
        <dbReference type="EMBL" id="AUJ32223.1"/>
    </source>
</evidence>
<dbReference type="InterPro" id="IPR005177">
    <property type="entry name" value="Kinase-pyrophosphorylase"/>
</dbReference>